<dbReference type="PANTHER" id="PTHR30441:SF8">
    <property type="entry name" value="DUF748 DOMAIN-CONTAINING PROTEIN"/>
    <property type="match status" value="1"/>
</dbReference>
<gene>
    <name evidence="3" type="ordered locus">MCA2832</name>
</gene>
<accession>Q603H4</accession>
<dbReference type="STRING" id="243233.MCA2832"/>
<organism evidence="3 4">
    <name type="scientific">Methylococcus capsulatus (strain ATCC 33009 / NCIMB 11132 / Bath)</name>
    <dbReference type="NCBI Taxonomy" id="243233"/>
    <lineage>
        <taxon>Bacteria</taxon>
        <taxon>Pseudomonadati</taxon>
        <taxon>Pseudomonadota</taxon>
        <taxon>Gammaproteobacteria</taxon>
        <taxon>Methylococcales</taxon>
        <taxon>Methylococcaceae</taxon>
        <taxon>Methylococcus</taxon>
    </lineage>
</organism>
<dbReference type="AlphaFoldDB" id="Q603H4"/>
<keyword evidence="2" id="KW-0472">Membrane</keyword>
<dbReference type="InterPro" id="IPR052894">
    <property type="entry name" value="AsmA-related"/>
</dbReference>
<dbReference type="GO" id="GO:0090313">
    <property type="term" value="P:regulation of protein targeting to membrane"/>
    <property type="evidence" value="ECO:0007669"/>
    <property type="project" value="TreeGrafter"/>
</dbReference>
<dbReference type="eggNOG" id="COG3164">
    <property type="taxonomic scope" value="Bacteria"/>
</dbReference>
<evidence type="ECO:0000256" key="1">
    <source>
        <dbReference type="SAM" id="MobiDB-lite"/>
    </source>
</evidence>
<dbReference type="Proteomes" id="UP000006821">
    <property type="component" value="Chromosome"/>
</dbReference>
<proteinExistence type="predicted"/>
<dbReference type="GO" id="GO:0005886">
    <property type="term" value="C:plasma membrane"/>
    <property type="evidence" value="ECO:0007669"/>
    <property type="project" value="TreeGrafter"/>
</dbReference>
<dbReference type="RefSeq" id="WP_010962031.1">
    <property type="nucleotide sequence ID" value="NC_002977.6"/>
</dbReference>
<evidence type="ECO:0000313" key="3">
    <source>
        <dbReference type="EMBL" id="AAU91018.1"/>
    </source>
</evidence>
<evidence type="ECO:0008006" key="5">
    <source>
        <dbReference type="Google" id="ProtNLM"/>
    </source>
</evidence>
<reference evidence="3 4" key="1">
    <citation type="journal article" date="2004" name="PLoS Biol.">
        <title>Genomic insights into methanotrophy: the complete genome sequence of Methylococcus capsulatus (Bath).</title>
        <authorList>
            <person name="Ward N.L."/>
            <person name="Larsen O."/>
            <person name="Sakwa J."/>
            <person name="Bruseth L."/>
            <person name="Khouri H.M."/>
            <person name="Durkin A.S."/>
            <person name="Dimitrov G."/>
            <person name="Jiang L."/>
            <person name="Scanlan D."/>
            <person name="Kang K.H."/>
            <person name="Lewis M.R."/>
            <person name="Nelson K.E."/>
            <person name="Methe B.A."/>
            <person name="Wu M."/>
            <person name="Heidelberg J.F."/>
            <person name="Paulsen I.T."/>
            <person name="Fouts D.E."/>
            <person name="Ravel J."/>
            <person name="Tettelin H."/>
            <person name="Ren Q."/>
            <person name="Read T.D."/>
            <person name="DeBoy R.T."/>
            <person name="Seshadri R."/>
            <person name="Salzberg S.L."/>
            <person name="Jensen H.B."/>
            <person name="Birkeland N.K."/>
            <person name="Nelson W.C."/>
            <person name="Dodson R.J."/>
            <person name="Grindhaug S.H."/>
            <person name="Holt I.E."/>
            <person name="Eidhammer I."/>
            <person name="Jonasen I."/>
            <person name="Vanaken S."/>
            <person name="Utterback T.R."/>
            <person name="Feldblyum T.V."/>
            <person name="Fraser C.M."/>
            <person name="Lillehaug J.R."/>
            <person name="Eisen J.A."/>
        </authorList>
    </citation>
    <scope>NUCLEOTIDE SEQUENCE [LARGE SCALE GENOMIC DNA]</scope>
    <source>
        <strain evidence="4">ATCC 33009 / NCIMB 11132 / Bath</strain>
    </source>
</reference>
<name>Q603H4_METCA</name>
<dbReference type="EMBL" id="AE017282">
    <property type="protein sequence ID" value="AAU91018.1"/>
    <property type="molecule type" value="Genomic_DNA"/>
</dbReference>
<evidence type="ECO:0000256" key="2">
    <source>
        <dbReference type="SAM" id="Phobius"/>
    </source>
</evidence>
<feature type="transmembrane region" description="Helical" evidence="2">
    <location>
        <begin position="12"/>
        <end position="34"/>
    </location>
</feature>
<feature type="region of interest" description="Disordered" evidence="1">
    <location>
        <begin position="131"/>
        <end position="150"/>
    </location>
</feature>
<feature type="compositionally biased region" description="Basic and acidic residues" evidence="1">
    <location>
        <begin position="131"/>
        <end position="144"/>
    </location>
</feature>
<sequence length="1135" mass="122546">MKFLPQWVRRSWCKAFAVVLALTGLYALLGFLILPKLVEQFAPELAARYLKRQLSIAEVGFNPFRFSLELRGFVLAEVSGEPLLSFGRLLLDFEPASLLEDTWTFSEVLIEQPSADLVVDEEGRLNLARLGDELPKSPEAEKGEGQPPALSFKHLSMVGGKVRFADRSRTAPFDETFESIDIEVADLSTLPEVQGTQHLTAKFRERAVLDWQGRVSINPPYSEGRLRVGNFPLAALWPFVKERLALAEPGGELGGVAHYRLAEGPAGLALSVSDLSAQIEGLKLTPEGGSEPILALGRLEAREADFDPANRRVRMPKFEIREGRLRAAVDEAGEIDWLKLFRPKAAAAASAMSNDQPEPPWRIEVGAFGAAKIGVDYADASRHSPIRLGIGALDLAFAAAIEVGTEDWKAAISRLALRLDNIALSTAGASGQGDDLATLESLSVEDANLDLAKREAAIGRIVLKGGGTRIVRDTTGGIMPAAALAPKSAGSRTPRPSDRGAWRYAVQQFVLEDFGLALADRTFAPAIAYDLENLRLSLGPIASDEGRPMSFDAAFVVGQGGEFKASGSLSQSLDQAEGTVRLGRIDLKSLHPLVARFSGLELERGDLSAQLEFGYRRDAGTALKAKGDLSVGGLLLKETATGKRFLSWKNLSAEALDFGLAERRLAVKQVRVAEPGWNIEIFENRSTNIQRVVAGGRPAGAAPKPVGGRRRSEKPEPWLVTVEAVRVEKGDIDFSDGSLVLPFATHIHDFFGTAAGLSTRSEARALLQFHGQVDRYGAVDVYGQLSPLAPKHFGDVSVAFRNVDMPSLSPYSATFAGREITSGKLNLDIRYQIDDGRLRNDNRIVLERFALGERIESPKAVSLPLDLAIALLTDGDGRIDVSVPVEGDLGNPRFDYGKVIWEAFVNVVTRTVTAPFRALGRLFGGDGEEIGGVLFEPGSADVGPPEREKLNKVMVALAQRPRLSLEVHGGVDPELDGRALKSSQVRRSVAAKLGFRWSPEEEPGPVSFDSAATQSALEELAGEQGGPNAVEEVQSAFARKEGRKAERIGRISALMGRPSPDSAFYRALFDHLVETAPLSAQDLATLAGRRARAVVGVLTQRGALDPGRIRIGETTSGDVRDRRIVTRLAVKPGGS</sequence>
<dbReference type="eggNOG" id="COG2982">
    <property type="taxonomic scope" value="Bacteria"/>
</dbReference>
<dbReference type="Pfam" id="PF05359">
    <property type="entry name" value="DUF748"/>
    <property type="match status" value="1"/>
</dbReference>
<keyword evidence="2" id="KW-1133">Transmembrane helix</keyword>
<dbReference type="GeneID" id="88225007"/>
<protein>
    <recommendedName>
        <fullName evidence="5">DUF748 domain-containing protein</fullName>
    </recommendedName>
</protein>
<keyword evidence="2" id="KW-0812">Transmembrane</keyword>
<evidence type="ECO:0000313" key="4">
    <source>
        <dbReference type="Proteomes" id="UP000006821"/>
    </source>
</evidence>
<dbReference type="InterPro" id="IPR008023">
    <property type="entry name" value="DUF748"/>
</dbReference>
<dbReference type="PANTHER" id="PTHR30441">
    <property type="entry name" value="DUF748 DOMAIN-CONTAINING PROTEIN"/>
    <property type="match status" value="1"/>
</dbReference>
<dbReference type="HOGENOM" id="CLU_005680_0_0_6"/>
<dbReference type="KEGG" id="mca:MCA2832"/>